<dbReference type="AlphaFoldDB" id="A0A7G6X4X0"/>
<dbReference type="InterPro" id="IPR051453">
    <property type="entry name" value="MBL_Glyoxalase_II"/>
</dbReference>
<dbReference type="Proteomes" id="UP000515563">
    <property type="component" value="Chromosome"/>
</dbReference>
<dbReference type="CDD" id="cd06262">
    <property type="entry name" value="metallo-hydrolase-like_MBL-fold"/>
    <property type="match status" value="1"/>
</dbReference>
<dbReference type="GO" id="GO:0016787">
    <property type="term" value="F:hydrolase activity"/>
    <property type="evidence" value="ECO:0007669"/>
    <property type="project" value="UniProtKB-KW"/>
</dbReference>
<reference evidence="2 3" key="2">
    <citation type="journal article" date="2020" name="Microbiol. Resour. Announc.">
        <title>Antarctic desert soil bacteria exhibit high novel natural product potential, evaluated through long-read genome sequencing and comparative genomics.</title>
        <authorList>
            <person name="Benaud N."/>
            <person name="Edwards R.J."/>
            <person name="Amos T.G."/>
            <person name="D'Agostino P.M."/>
            <person name="Gutierrez-Chavez C."/>
            <person name="Montgomery K."/>
            <person name="Nicetic I."/>
            <person name="Ferrari B.C."/>
        </authorList>
    </citation>
    <scope>NUCLEOTIDE SEQUENCE [LARGE SCALE GENOMIC DNA]</scope>
    <source>
        <strain evidence="2 3">SPB151</strain>
    </source>
</reference>
<dbReference type="KEGG" id="kqi:F1D05_29440"/>
<keyword evidence="2" id="KW-0378">Hydrolase</keyword>
<accession>A0A7G6X4X0</accession>
<dbReference type="PANTHER" id="PTHR46233:SF4">
    <property type="entry name" value="METALLO-BETA-LACTAMASE DOMAIN-CONTAINING PROTEIN"/>
    <property type="match status" value="1"/>
</dbReference>
<sequence>MTPYDGKLADSLVDEKNGVVLRRYVTGALDTNTWVVHAPGSRDAILVDPADEAERLAAAVQDLRIQAIVLTHTHWDHVLALPLLADLVDAPVLAHPAATAVWAYELNHAEARGYWDAGTATDALLPTGLLRLDPARRLWDGRIDRELSDGAELVIGDLVVRMIHTPGHTPDGVTLALPGHLLTGDTLFPGGPGLTGWPLSDFDTIMTSVDHLLTGYDVATGIHPGHGDSTTVGAELPSVELWRRRGW</sequence>
<protein>
    <submittedName>
        <fullName evidence="2">MBL fold metallo-hydrolase</fullName>
    </submittedName>
</protein>
<evidence type="ECO:0000313" key="2">
    <source>
        <dbReference type="EMBL" id="QNE21285.1"/>
    </source>
</evidence>
<dbReference type="Pfam" id="PF00753">
    <property type="entry name" value="Lactamase_B"/>
    <property type="match status" value="1"/>
</dbReference>
<gene>
    <name evidence="2" type="ORF">F1D05_29440</name>
</gene>
<dbReference type="SUPFAM" id="SSF56281">
    <property type="entry name" value="Metallo-hydrolase/oxidoreductase"/>
    <property type="match status" value="1"/>
</dbReference>
<feature type="domain" description="Metallo-beta-lactamase" evidence="1">
    <location>
        <begin position="30"/>
        <end position="226"/>
    </location>
</feature>
<dbReference type="InterPro" id="IPR001279">
    <property type="entry name" value="Metallo-B-lactamas"/>
</dbReference>
<reference evidence="3" key="1">
    <citation type="submission" date="2019-09" db="EMBL/GenBank/DDBJ databases">
        <title>Antimicrobial potential of Antarctic Bacteria.</title>
        <authorList>
            <person name="Benaud N."/>
            <person name="Edwards R.J."/>
            <person name="Ferrari B.C."/>
        </authorList>
    </citation>
    <scope>NUCLEOTIDE SEQUENCE [LARGE SCALE GENOMIC DNA]</scope>
    <source>
        <strain evidence="3">SPB151</strain>
    </source>
</reference>
<keyword evidence="3" id="KW-1185">Reference proteome</keyword>
<dbReference type="PANTHER" id="PTHR46233">
    <property type="entry name" value="HYDROXYACYLGLUTATHIONE HYDROLASE GLOC"/>
    <property type="match status" value="1"/>
</dbReference>
<proteinExistence type="predicted"/>
<evidence type="ECO:0000259" key="1">
    <source>
        <dbReference type="SMART" id="SM00849"/>
    </source>
</evidence>
<dbReference type="EMBL" id="CP043661">
    <property type="protein sequence ID" value="QNE21285.1"/>
    <property type="molecule type" value="Genomic_DNA"/>
</dbReference>
<dbReference type="SMART" id="SM00849">
    <property type="entry name" value="Lactamase_B"/>
    <property type="match status" value="1"/>
</dbReference>
<evidence type="ECO:0000313" key="3">
    <source>
        <dbReference type="Proteomes" id="UP000515563"/>
    </source>
</evidence>
<dbReference type="Gene3D" id="3.60.15.10">
    <property type="entry name" value="Ribonuclease Z/Hydroxyacylglutathione hydrolase-like"/>
    <property type="match status" value="1"/>
</dbReference>
<name>A0A7G6X4X0_9ACTN</name>
<dbReference type="InterPro" id="IPR036866">
    <property type="entry name" value="RibonucZ/Hydroxyglut_hydro"/>
</dbReference>
<organism evidence="2 3">
    <name type="scientific">Kribbella qitaiheensis</name>
    <dbReference type="NCBI Taxonomy" id="1544730"/>
    <lineage>
        <taxon>Bacteria</taxon>
        <taxon>Bacillati</taxon>
        <taxon>Actinomycetota</taxon>
        <taxon>Actinomycetes</taxon>
        <taxon>Propionibacteriales</taxon>
        <taxon>Kribbellaceae</taxon>
        <taxon>Kribbella</taxon>
    </lineage>
</organism>